<evidence type="ECO:0000259" key="8">
    <source>
        <dbReference type="PROSITE" id="PS50885"/>
    </source>
</evidence>
<keyword evidence="6 7" id="KW-0472">Membrane</keyword>
<evidence type="ECO:0000256" key="7">
    <source>
        <dbReference type="SAM" id="Phobius"/>
    </source>
</evidence>
<feature type="transmembrane region" description="Helical" evidence="7">
    <location>
        <begin position="380"/>
        <end position="400"/>
    </location>
</feature>
<keyword evidence="4" id="KW-0808">Transferase</keyword>
<dbReference type="InterPro" id="IPR003660">
    <property type="entry name" value="HAMP_dom"/>
</dbReference>
<evidence type="ECO:0000256" key="3">
    <source>
        <dbReference type="ARBA" id="ARBA00022553"/>
    </source>
</evidence>
<dbReference type="GO" id="GO:0005886">
    <property type="term" value="C:plasma membrane"/>
    <property type="evidence" value="ECO:0007669"/>
    <property type="project" value="UniProtKB-SubCell"/>
</dbReference>
<dbReference type="Pfam" id="PF00672">
    <property type="entry name" value="HAMP"/>
    <property type="match status" value="1"/>
</dbReference>
<dbReference type="InterPro" id="IPR003594">
    <property type="entry name" value="HATPase_dom"/>
</dbReference>
<dbReference type="AlphaFoldDB" id="A0A2W1LDA0"/>
<accession>A0A2W1LDA0</accession>
<evidence type="ECO:0000313" key="9">
    <source>
        <dbReference type="EMBL" id="PZD93032.1"/>
    </source>
</evidence>
<evidence type="ECO:0000256" key="1">
    <source>
        <dbReference type="ARBA" id="ARBA00004651"/>
    </source>
</evidence>
<dbReference type="SMART" id="SM00387">
    <property type="entry name" value="HATPase_c"/>
    <property type="match status" value="1"/>
</dbReference>
<keyword evidence="10" id="KW-1185">Reference proteome</keyword>
<keyword evidence="7" id="KW-0812">Transmembrane</keyword>
<dbReference type="CDD" id="cd06225">
    <property type="entry name" value="HAMP"/>
    <property type="match status" value="1"/>
</dbReference>
<feature type="domain" description="HAMP" evidence="8">
    <location>
        <begin position="401"/>
        <end position="453"/>
    </location>
</feature>
<evidence type="ECO:0000256" key="2">
    <source>
        <dbReference type="ARBA" id="ARBA00022475"/>
    </source>
</evidence>
<dbReference type="Pfam" id="PF06580">
    <property type="entry name" value="His_kinase"/>
    <property type="match status" value="1"/>
</dbReference>
<proteinExistence type="predicted"/>
<dbReference type="OrthoDB" id="2521939at2"/>
<dbReference type="PROSITE" id="PS50885">
    <property type="entry name" value="HAMP"/>
    <property type="match status" value="1"/>
</dbReference>
<name>A0A2W1LDA0_9BACL</name>
<keyword evidence="7" id="KW-1133">Transmembrane helix</keyword>
<sequence>MKRPCAAYFFLWFITLARFADGRLCWCLRVALHAFHPTSLLCSILLHGLILIGFCIINCINGPSRVIDHDFWNDAILLSILYFTSPTKGPSHPMSIRTNTFAKMIIVLVLLLIPILVLYGLSNRISVSVLSSEIRAMKQKDLRFLASEFDTSADNLSTMAFLLSEDIHIQELQHLPSIRTAYERNAEKSRMLERLRLLNVAERWDTQYSVIAPQQQDIVSTNPRASFDLEELKRIATSRWQYKEMKVGSRMEYRYVRHIVKPESMRDRIEQAGLVVEVSFPKDLLVKDLDSFKLGGQGDPFMVLPGEQLITNNSADLDKIEELAARMGTENILDQDSTILKLAGEQYLVHAVHIESLDGYLVDYVPLEGILQPIVRSRNLFYGSIGLLLILSLVAVYLLYQNVQRPIWLLIRNVQRLRNGEYSTRITARPNNEFSFLFERFNDMASDIDQLIHKVYAEQISTREATLKQLQSQINPHFLYNCFALIRSLARLGKKEQVMDLAMHLSKYYRYTTRTEKTTAALREELQLIESYLEIQKMHIQHLSYEIRVPDSMLGLEVPRLFLQPIVENAVIHGIEKSAADGLITITGEQWDRYNSITVEDNGVGITDERLSRLQKDILVPPTDKTGCALWNIHQRITLQFGSAASLEFAHGQSGGTAVRILWPREQIVDAEPSG</sequence>
<dbReference type="InterPro" id="IPR050640">
    <property type="entry name" value="Bact_2-comp_sensor_kinase"/>
</dbReference>
<comment type="caution">
    <text evidence="9">The sequence shown here is derived from an EMBL/GenBank/DDBJ whole genome shotgun (WGS) entry which is preliminary data.</text>
</comment>
<evidence type="ECO:0000256" key="5">
    <source>
        <dbReference type="ARBA" id="ARBA00022777"/>
    </source>
</evidence>
<dbReference type="InterPro" id="IPR036890">
    <property type="entry name" value="HATPase_C_sf"/>
</dbReference>
<dbReference type="PANTHER" id="PTHR34220:SF7">
    <property type="entry name" value="SENSOR HISTIDINE KINASE YPDA"/>
    <property type="match status" value="1"/>
</dbReference>
<dbReference type="SMART" id="SM00304">
    <property type="entry name" value="HAMP"/>
    <property type="match status" value="1"/>
</dbReference>
<feature type="transmembrane region" description="Helical" evidence="7">
    <location>
        <begin position="101"/>
        <end position="121"/>
    </location>
</feature>
<dbReference type="Gene3D" id="6.10.340.10">
    <property type="match status" value="1"/>
</dbReference>
<comment type="subcellular location">
    <subcellularLocation>
        <location evidence="1">Cell membrane</location>
        <topology evidence="1">Multi-pass membrane protein</topology>
    </subcellularLocation>
</comment>
<dbReference type="Proteomes" id="UP000249522">
    <property type="component" value="Unassembled WGS sequence"/>
</dbReference>
<feature type="transmembrane region" description="Helical" evidence="7">
    <location>
        <begin position="38"/>
        <end position="59"/>
    </location>
</feature>
<keyword evidence="2" id="KW-1003">Cell membrane</keyword>
<evidence type="ECO:0000256" key="6">
    <source>
        <dbReference type="ARBA" id="ARBA00023136"/>
    </source>
</evidence>
<dbReference type="EMBL" id="QKRB01000060">
    <property type="protein sequence ID" value="PZD93032.1"/>
    <property type="molecule type" value="Genomic_DNA"/>
</dbReference>
<evidence type="ECO:0000256" key="4">
    <source>
        <dbReference type="ARBA" id="ARBA00022679"/>
    </source>
</evidence>
<dbReference type="InterPro" id="IPR010559">
    <property type="entry name" value="Sig_transdc_His_kin_internal"/>
</dbReference>
<protein>
    <submittedName>
        <fullName evidence="9">Two-component sensor histidine kinase</fullName>
    </submittedName>
</protein>
<dbReference type="Gene3D" id="3.30.565.10">
    <property type="entry name" value="Histidine kinase-like ATPase, C-terminal domain"/>
    <property type="match status" value="1"/>
</dbReference>
<dbReference type="GO" id="GO:0000155">
    <property type="term" value="F:phosphorelay sensor kinase activity"/>
    <property type="evidence" value="ECO:0007669"/>
    <property type="project" value="InterPro"/>
</dbReference>
<evidence type="ECO:0000313" key="10">
    <source>
        <dbReference type="Proteomes" id="UP000249522"/>
    </source>
</evidence>
<dbReference type="Pfam" id="PF02518">
    <property type="entry name" value="HATPase_c"/>
    <property type="match status" value="1"/>
</dbReference>
<organism evidence="9 10">
    <name type="scientific">Paenibacillus sambharensis</name>
    <dbReference type="NCBI Taxonomy" id="1803190"/>
    <lineage>
        <taxon>Bacteria</taxon>
        <taxon>Bacillati</taxon>
        <taxon>Bacillota</taxon>
        <taxon>Bacilli</taxon>
        <taxon>Bacillales</taxon>
        <taxon>Paenibacillaceae</taxon>
        <taxon>Paenibacillus</taxon>
    </lineage>
</organism>
<dbReference type="SUPFAM" id="SSF55874">
    <property type="entry name" value="ATPase domain of HSP90 chaperone/DNA topoisomerase II/histidine kinase"/>
    <property type="match status" value="1"/>
</dbReference>
<dbReference type="PANTHER" id="PTHR34220">
    <property type="entry name" value="SENSOR HISTIDINE KINASE YPDA"/>
    <property type="match status" value="1"/>
</dbReference>
<keyword evidence="3" id="KW-0597">Phosphoprotein</keyword>
<dbReference type="SUPFAM" id="SSF158472">
    <property type="entry name" value="HAMP domain-like"/>
    <property type="match status" value="1"/>
</dbReference>
<reference evidence="9 10" key="1">
    <citation type="submission" date="2018-06" db="EMBL/GenBank/DDBJ databases">
        <title>Paenibacillus imtechensis sp. nov.</title>
        <authorList>
            <person name="Pinnaka A.K."/>
            <person name="Singh H."/>
            <person name="Kaur M."/>
        </authorList>
    </citation>
    <scope>NUCLEOTIDE SEQUENCE [LARGE SCALE GENOMIC DNA]</scope>
    <source>
        <strain evidence="9 10">SMB1</strain>
    </source>
</reference>
<keyword evidence="5 9" id="KW-0418">Kinase</keyword>
<gene>
    <name evidence="9" type="ORF">DNH61_24925</name>
</gene>